<dbReference type="CDD" id="cd18662">
    <property type="entry name" value="CD2_tandem_CHD3-4_like"/>
    <property type="match status" value="1"/>
</dbReference>
<feature type="compositionally biased region" description="Acidic residues" evidence="4">
    <location>
        <begin position="315"/>
        <end position="326"/>
    </location>
</feature>
<dbReference type="InterPro" id="IPR016197">
    <property type="entry name" value="Chromo-like_dom_sf"/>
</dbReference>
<dbReference type="Gene3D" id="1.10.10.60">
    <property type="entry name" value="Homeodomain-like"/>
    <property type="match status" value="1"/>
</dbReference>
<dbReference type="Gene3D" id="2.40.50.40">
    <property type="match status" value="1"/>
</dbReference>
<dbReference type="OrthoDB" id="5857104at2759"/>
<feature type="region of interest" description="Disordered" evidence="4">
    <location>
        <begin position="271"/>
        <end position="353"/>
    </location>
</feature>
<reference evidence="6 7" key="1">
    <citation type="submission" date="2020-02" db="EMBL/GenBank/DDBJ databases">
        <authorList>
            <person name="Ferguson B K."/>
        </authorList>
    </citation>
    <scope>NUCLEOTIDE SEQUENCE [LARGE SCALE GENOMIC DNA]</scope>
</reference>
<dbReference type="InterPro" id="IPR023780">
    <property type="entry name" value="Chromo_domain"/>
</dbReference>
<feature type="region of interest" description="Disordered" evidence="4">
    <location>
        <begin position="118"/>
        <end position="158"/>
    </location>
</feature>
<feature type="compositionally biased region" description="Basic residues" evidence="4">
    <location>
        <begin position="124"/>
        <end position="135"/>
    </location>
</feature>
<dbReference type="FunFam" id="1.10.10.60:FF:000037">
    <property type="entry name" value="chromodomain-helicase-DNA-binding protein 3 isoform X1"/>
    <property type="match status" value="1"/>
</dbReference>
<dbReference type="GO" id="GO:0005634">
    <property type="term" value="C:nucleus"/>
    <property type="evidence" value="ECO:0007669"/>
    <property type="project" value="TreeGrafter"/>
</dbReference>
<dbReference type="Pfam" id="PF00385">
    <property type="entry name" value="Chromo"/>
    <property type="match status" value="1"/>
</dbReference>
<feature type="compositionally biased region" description="Acidic residues" evidence="4">
    <location>
        <begin position="656"/>
        <end position="670"/>
    </location>
</feature>
<feature type="compositionally biased region" description="Basic and acidic residues" evidence="4">
    <location>
        <begin position="559"/>
        <end position="624"/>
    </location>
</feature>
<feature type="domain" description="Chromo" evidence="5">
    <location>
        <begin position="61"/>
        <end position="96"/>
    </location>
</feature>
<evidence type="ECO:0000256" key="2">
    <source>
        <dbReference type="ARBA" id="ARBA00022840"/>
    </source>
</evidence>
<evidence type="ECO:0000256" key="4">
    <source>
        <dbReference type="SAM" id="MobiDB-lite"/>
    </source>
</evidence>
<keyword evidence="2" id="KW-0067">ATP-binding</keyword>
<dbReference type="SUPFAM" id="SSF54160">
    <property type="entry name" value="Chromo domain-like"/>
    <property type="match status" value="1"/>
</dbReference>
<feature type="compositionally biased region" description="Basic and acidic residues" evidence="4">
    <location>
        <begin position="671"/>
        <end position="689"/>
    </location>
</feature>
<evidence type="ECO:0000256" key="3">
    <source>
        <dbReference type="ARBA" id="ARBA00023242"/>
    </source>
</evidence>
<dbReference type="Pfam" id="PF08074">
    <property type="entry name" value="CHDCT2"/>
    <property type="match status" value="1"/>
</dbReference>
<feature type="region of interest" description="Disordered" evidence="4">
    <location>
        <begin position="484"/>
        <end position="689"/>
    </location>
</feature>
<dbReference type="PANTHER" id="PTHR45623:SF17">
    <property type="entry name" value="CHROMODOMAIN-HELICASE-DNA-BINDING PROTEIN 3-RELATED"/>
    <property type="match status" value="1"/>
</dbReference>
<dbReference type="PANTHER" id="PTHR45623">
    <property type="entry name" value="CHROMODOMAIN-HELICASE-DNA-BINDING PROTEIN 3-RELATED-RELATED"/>
    <property type="match status" value="1"/>
</dbReference>
<dbReference type="GO" id="GO:0000785">
    <property type="term" value="C:chromatin"/>
    <property type="evidence" value="ECO:0007669"/>
    <property type="project" value="TreeGrafter"/>
</dbReference>
<keyword evidence="1" id="KW-0547">Nucleotide-binding</keyword>
<dbReference type="Proteomes" id="UP000479190">
    <property type="component" value="Unassembled WGS sequence"/>
</dbReference>
<dbReference type="SMART" id="SM01147">
    <property type="entry name" value="DUF1087"/>
    <property type="match status" value="1"/>
</dbReference>
<keyword evidence="7" id="KW-1185">Reference proteome</keyword>
<dbReference type="GO" id="GO:0140658">
    <property type="term" value="F:ATP-dependent chromatin remodeler activity"/>
    <property type="evidence" value="ECO:0007669"/>
    <property type="project" value="TreeGrafter"/>
</dbReference>
<dbReference type="GO" id="GO:0003677">
    <property type="term" value="F:DNA binding"/>
    <property type="evidence" value="ECO:0007669"/>
    <property type="project" value="InterPro"/>
</dbReference>
<feature type="compositionally biased region" description="Basic and acidic residues" evidence="4">
    <location>
        <begin position="536"/>
        <end position="551"/>
    </location>
</feature>
<dbReference type="AlphaFoldDB" id="A0A6H5J217"/>
<dbReference type="PROSITE" id="PS50013">
    <property type="entry name" value="CHROMO_2"/>
    <property type="match status" value="1"/>
</dbReference>
<evidence type="ECO:0000259" key="5">
    <source>
        <dbReference type="PROSITE" id="PS50013"/>
    </source>
</evidence>
<dbReference type="GO" id="GO:0016887">
    <property type="term" value="F:ATP hydrolysis activity"/>
    <property type="evidence" value="ECO:0007669"/>
    <property type="project" value="TreeGrafter"/>
</dbReference>
<feature type="compositionally biased region" description="Low complexity" evidence="4">
    <location>
        <begin position="484"/>
        <end position="535"/>
    </location>
</feature>
<sequence>MFRNYSRKYDMDEPPKLEEPLDESDSRVKRIKDKDKQHSTKREDYNLEERFYRYGVRPEWLVVHRIINHRLQRDGRAMYLVKWRDLGYDQSTWKDEHADIPGLKIAIEYYLDLRAANSADGPTRKGKKGKGKKSKTKELMEDDDRVPRRPGMGGKGSNFSKQELDDILRFGTEELFKEEEGKEDEAIHYDDKAVAELLDRSKEGIEQKENWANEYLSSFKVASYQTKEGETEEEADTEIIKQEAENTDPAYWIKLLRHHYEQQQEDIARTLGKGKRVRKQVNYNDGAVTGDQGRNDDQPWQDNMSDYNSDFSAPSDDDKEDDDFDEKGDGDLLSRRSRRRLERRDEKDRPLPPLLARVNGNIEVLGFNARQRKAFLNAIMRYGMPPQDAFNSQWLVRDLRGKSEKNFKAYVSLFMRHLCEPGADNAETFADGVPREGLSRQHVLTRIGVMSLIRKKVQEFEHINGYYSMPEMIRKPVEPVKPADGAATTAAATATPAAPANDTGAATGTASSTTTPATSNAPSPSPAATPTSAASKEGESNAKDGEKDKDAANSTENNDENKTKDNETVKEDTKNDEENTTPKKEEDGKDKKVENAADEGKETTEAEVNDKEDEKVAEAKKENEQVVPEETDTKPSKEEKAAVLENANAKPKAENVEDDVVIVKDDDEEANDKKDGDIKNKDVKDKESDTEKPVRKFMFNIADGGFTELHTLWLNEEKAASPGREFEIWHRRHDYWLLAGIVTHGYGRWQDITNDIRFAVINEPFKMDVGKGNFLEIKNKFLARRFKLLEQALVIEEQLRRAAYLNLTQDPNHSAMGLNSRFAEVECLAESHQHLSKESLSGNKPANAVLHKVLNQLEELLSDMKSDVSRLPATLARIPPVAQRLQMSERSILSRLATTTSGGNNAQAGQAALLAQQFPAGFVAGQIPSTFAGSANFGNFRPNYSVPGQPPQGI</sequence>
<dbReference type="InterPro" id="IPR009462">
    <property type="entry name" value="CHD_II_SANT-like"/>
</dbReference>
<gene>
    <name evidence="6" type="ORF">TBRA_LOCUS14990</name>
</gene>
<dbReference type="SMART" id="SM01146">
    <property type="entry name" value="DUF1086"/>
    <property type="match status" value="1"/>
</dbReference>
<evidence type="ECO:0000256" key="1">
    <source>
        <dbReference type="ARBA" id="ARBA00022741"/>
    </source>
</evidence>
<evidence type="ECO:0000313" key="7">
    <source>
        <dbReference type="Proteomes" id="UP000479190"/>
    </source>
</evidence>
<dbReference type="InterPro" id="IPR012957">
    <property type="entry name" value="CHD_C2"/>
</dbReference>
<dbReference type="InterPro" id="IPR009463">
    <property type="entry name" value="DUF1087"/>
</dbReference>
<dbReference type="GO" id="GO:0042393">
    <property type="term" value="F:histone binding"/>
    <property type="evidence" value="ECO:0007669"/>
    <property type="project" value="TreeGrafter"/>
</dbReference>
<dbReference type="SMART" id="SM00298">
    <property type="entry name" value="CHROMO"/>
    <property type="match status" value="1"/>
</dbReference>
<organism evidence="6 7">
    <name type="scientific">Trichogramma brassicae</name>
    <dbReference type="NCBI Taxonomy" id="86971"/>
    <lineage>
        <taxon>Eukaryota</taxon>
        <taxon>Metazoa</taxon>
        <taxon>Ecdysozoa</taxon>
        <taxon>Arthropoda</taxon>
        <taxon>Hexapoda</taxon>
        <taxon>Insecta</taxon>
        <taxon>Pterygota</taxon>
        <taxon>Neoptera</taxon>
        <taxon>Endopterygota</taxon>
        <taxon>Hymenoptera</taxon>
        <taxon>Apocrita</taxon>
        <taxon>Proctotrupomorpha</taxon>
        <taxon>Chalcidoidea</taxon>
        <taxon>Trichogrammatidae</taxon>
        <taxon>Trichogramma</taxon>
    </lineage>
</organism>
<proteinExistence type="predicted"/>
<dbReference type="Pfam" id="PF06465">
    <property type="entry name" value="DUF1087"/>
    <property type="match status" value="1"/>
</dbReference>
<dbReference type="Pfam" id="PF06461">
    <property type="entry name" value="CHDII_SANT-like"/>
    <property type="match status" value="1"/>
</dbReference>
<dbReference type="EMBL" id="CADCXV010001316">
    <property type="protein sequence ID" value="CAB0043402.1"/>
    <property type="molecule type" value="Genomic_DNA"/>
</dbReference>
<feature type="compositionally biased region" description="Basic and acidic residues" evidence="4">
    <location>
        <begin position="631"/>
        <end position="642"/>
    </location>
</feature>
<dbReference type="GO" id="GO:0003682">
    <property type="term" value="F:chromatin binding"/>
    <property type="evidence" value="ECO:0007669"/>
    <property type="project" value="TreeGrafter"/>
</dbReference>
<protein>
    <recommendedName>
        <fullName evidence="5">Chromo domain-containing protein</fullName>
    </recommendedName>
</protein>
<feature type="compositionally biased region" description="Polar residues" evidence="4">
    <location>
        <begin position="298"/>
        <end position="312"/>
    </location>
</feature>
<dbReference type="GO" id="GO:0005524">
    <property type="term" value="F:ATP binding"/>
    <property type="evidence" value="ECO:0007669"/>
    <property type="project" value="UniProtKB-KW"/>
</dbReference>
<dbReference type="InterPro" id="IPR000953">
    <property type="entry name" value="Chromo/chromo_shadow_dom"/>
</dbReference>
<feature type="compositionally biased region" description="Basic and acidic residues" evidence="4">
    <location>
        <begin position="7"/>
        <end position="40"/>
    </location>
</feature>
<name>A0A6H5J217_9HYME</name>
<evidence type="ECO:0000313" key="6">
    <source>
        <dbReference type="EMBL" id="CAB0043402.1"/>
    </source>
</evidence>
<feature type="region of interest" description="Disordered" evidence="4">
    <location>
        <begin position="1"/>
        <end position="40"/>
    </location>
</feature>
<keyword evidence="3" id="KW-0539">Nucleus</keyword>
<accession>A0A6H5J217</accession>